<dbReference type="Pfam" id="PF01526">
    <property type="entry name" value="DDE_Tnp_Tn3"/>
    <property type="match status" value="1"/>
</dbReference>
<evidence type="ECO:0000259" key="7">
    <source>
        <dbReference type="Pfam" id="PF13700"/>
    </source>
</evidence>
<evidence type="ECO:0000313" key="8">
    <source>
        <dbReference type="EMBL" id="QJE02067.1"/>
    </source>
</evidence>
<evidence type="ECO:0000256" key="4">
    <source>
        <dbReference type="ARBA" id="ARBA00023172"/>
    </source>
</evidence>
<dbReference type="InterPro" id="IPR025296">
    <property type="entry name" value="DUF4158"/>
</dbReference>
<keyword evidence="9" id="KW-1185">Reference proteome</keyword>
<dbReference type="KEGG" id="mfy:HH212_20265"/>
<dbReference type="Pfam" id="PF13700">
    <property type="entry name" value="DUF4158"/>
    <property type="match status" value="1"/>
</dbReference>
<sequence length="988" mass="111039">MPRRSILSATELDNLLTLPTAKDDLIRYYEFSESDLSVIRQRRGPANRLGFAVQLCYLRFPGVILGADQAPFPALLKFVAEQLNVPAECWAEYGQRDQTRREHLVELQSVFGYQLFTMGHYRRSVHTLTEIAKQTDKGVVLASTLIENLRQQSVIQPALGAIERICAEAITRANRHIYATLCKPLSSLHRRRLGDLLNRRDNGRTTWLAWLRQSPAKPNSRHMLEHIERLKVWQAIGLPEGIDLLVHQNRLLKIAREGGQMTPADLAKFEPQRRYATLAALAIDGAATVIDEIIDLHDRILGKLFNAARNKHQQQFQASGKAINDKLKLYGRIGQALLEAKQSGADPFAAIEGVMSWNAFAESVTEAQKLAQPGDFDFLHRVGESYATLRRYAPAFLDVLKLRAAPAARDVLDAIDVLRTMNADNARKLPAGAPTDFIKRRWEKLVMTDAGLDRRYYELCALSELKNALRSGDVWVQGSRQFKDFEDYLVPIDRFAALKIAGDLPLSVATDGDRYLHDRIGLLEQQLAEVNRMALANDLPDAVLTESGLKITPLDAVVPDGAQILVDQTAAILPHIKITELLLEVDEWTGFTRHFMHLKSGDMAKDKNLLLTTILADAINLGLTKMAESCPGTTYSKLAWLQAWHIRDDTYSAALAELVNAQSRHPFAKHWGDGTTSSSDGQRFRAGNKAESTGHINPKYGSEPGRLFYTHISDQYAPFHTKVVNVGVRDSTYVLDGLLYHESDLRIEEHYTDTAGFTDHVFALMHLLGFRFAPRIRDLGDTKLYLSRNDVSYDGLKSMIGGTLNIKHVRAHWDEILRLATSIKQGMITASLMLRKLGSYPRQNGLAVALRELGRIERTLFILDWLQSVELRRRVHAGLNKGEARNALARAVFFNRLGEIRDRGFEQQRYRASGLNLVTAAIVLWNTVYLERATNALRGHGQSVDIGLLQYLSPLGWEHINLTGDYVWRSSAKVGAGKFRPLRPRQTA</sequence>
<dbReference type="GO" id="GO:0006313">
    <property type="term" value="P:DNA transposition"/>
    <property type="evidence" value="ECO:0007669"/>
    <property type="project" value="InterPro"/>
</dbReference>
<proteinExistence type="inferred from homology"/>
<gene>
    <name evidence="8" type="ORF">HH212_20265</name>
</gene>
<feature type="domain" description="DUF4158" evidence="7">
    <location>
        <begin position="6"/>
        <end position="169"/>
    </location>
</feature>
<dbReference type="NCBIfam" id="NF033527">
    <property type="entry name" value="transpos_Tn3"/>
    <property type="match status" value="1"/>
</dbReference>
<accession>A0A7Z2ZVG7</accession>
<dbReference type="AlphaFoldDB" id="A0A7Z2ZVG7"/>
<evidence type="ECO:0000256" key="5">
    <source>
        <dbReference type="SAM" id="MobiDB-lite"/>
    </source>
</evidence>
<feature type="domain" description="Tn3 transposase DDE" evidence="6">
    <location>
        <begin position="580"/>
        <end position="966"/>
    </location>
</feature>
<keyword evidence="3" id="KW-0238">DNA-binding</keyword>
<dbReference type="GO" id="GO:0004803">
    <property type="term" value="F:transposase activity"/>
    <property type="evidence" value="ECO:0007669"/>
    <property type="project" value="InterPro"/>
</dbReference>
<keyword evidence="4" id="KW-0233">DNA recombination</keyword>
<dbReference type="InterPro" id="IPR002513">
    <property type="entry name" value="Tn3_Tnp_DDE_dom"/>
</dbReference>
<evidence type="ECO:0000313" key="9">
    <source>
        <dbReference type="Proteomes" id="UP000502415"/>
    </source>
</evidence>
<dbReference type="Proteomes" id="UP000502415">
    <property type="component" value="Chromosome"/>
</dbReference>
<dbReference type="EMBL" id="CP051685">
    <property type="protein sequence ID" value="QJE02067.1"/>
    <property type="molecule type" value="Genomic_DNA"/>
</dbReference>
<protein>
    <submittedName>
        <fullName evidence="8">Tn3 family transposase</fullName>
    </submittedName>
</protein>
<evidence type="ECO:0000256" key="2">
    <source>
        <dbReference type="ARBA" id="ARBA00022578"/>
    </source>
</evidence>
<evidence type="ECO:0000256" key="1">
    <source>
        <dbReference type="ARBA" id="ARBA00009402"/>
    </source>
</evidence>
<dbReference type="InterPro" id="IPR047653">
    <property type="entry name" value="Tn3-like_transpos"/>
</dbReference>
<evidence type="ECO:0000256" key="3">
    <source>
        <dbReference type="ARBA" id="ARBA00023125"/>
    </source>
</evidence>
<feature type="region of interest" description="Disordered" evidence="5">
    <location>
        <begin position="671"/>
        <end position="697"/>
    </location>
</feature>
<name>A0A7Z2ZVG7_9BURK</name>
<reference evidence="8 9" key="1">
    <citation type="submission" date="2020-04" db="EMBL/GenBank/DDBJ databases">
        <title>Genome sequencing of novel species.</title>
        <authorList>
            <person name="Heo J."/>
            <person name="Kim S.-J."/>
            <person name="Kim J.-S."/>
            <person name="Hong S.-B."/>
            <person name="Kwon S.-W."/>
        </authorList>
    </citation>
    <scope>NUCLEOTIDE SEQUENCE [LARGE SCALE GENOMIC DNA]</scope>
    <source>
        <strain evidence="8 9">GN2-R2</strain>
    </source>
</reference>
<dbReference type="RefSeq" id="WP_170204154.1">
    <property type="nucleotide sequence ID" value="NZ_CP051685.1"/>
</dbReference>
<comment type="similarity">
    <text evidence="1">Belongs to the transposase 7 family.</text>
</comment>
<evidence type="ECO:0000259" key="6">
    <source>
        <dbReference type="Pfam" id="PF01526"/>
    </source>
</evidence>
<organism evidence="8 9">
    <name type="scientific">Massilia forsythiae</name>
    <dbReference type="NCBI Taxonomy" id="2728020"/>
    <lineage>
        <taxon>Bacteria</taxon>
        <taxon>Pseudomonadati</taxon>
        <taxon>Pseudomonadota</taxon>
        <taxon>Betaproteobacteria</taxon>
        <taxon>Burkholderiales</taxon>
        <taxon>Oxalobacteraceae</taxon>
        <taxon>Telluria group</taxon>
        <taxon>Massilia</taxon>
    </lineage>
</organism>
<keyword evidence="2" id="KW-0815">Transposition</keyword>
<dbReference type="GO" id="GO:0003677">
    <property type="term" value="F:DNA binding"/>
    <property type="evidence" value="ECO:0007669"/>
    <property type="project" value="UniProtKB-KW"/>
</dbReference>